<dbReference type="PANTHER" id="PTHR31257:SF2">
    <property type="entry name" value="RICIN B-LIKE LECTIN EULS3"/>
    <property type="match status" value="1"/>
</dbReference>
<evidence type="ECO:0000313" key="2">
    <source>
        <dbReference type="EMBL" id="OUZ99454.1"/>
    </source>
</evidence>
<feature type="compositionally biased region" description="Pro residues" evidence="1">
    <location>
        <begin position="23"/>
        <end position="38"/>
    </location>
</feature>
<organism evidence="2 3">
    <name type="scientific">Macleaya cordata</name>
    <name type="common">Five-seeded plume-poppy</name>
    <name type="synonym">Bocconia cordata</name>
    <dbReference type="NCBI Taxonomy" id="56857"/>
    <lineage>
        <taxon>Eukaryota</taxon>
        <taxon>Viridiplantae</taxon>
        <taxon>Streptophyta</taxon>
        <taxon>Embryophyta</taxon>
        <taxon>Tracheophyta</taxon>
        <taxon>Spermatophyta</taxon>
        <taxon>Magnoliopsida</taxon>
        <taxon>Ranunculales</taxon>
        <taxon>Papaveraceae</taxon>
        <taxon>Papaveroideae</taxon>
        <taxon>Macleaya</taxon>
    </lineage>
</organism>
<dbReference type="OrthoDB" id="7769065at2759"/>
<dbReference type="Proteomes" id="UP000195402">
    <property type="component" value="Unassembled WGS sequence"/>
</dbReference>
<dbReference type="EMBL" id="MVGT01004443">
    <property type="protein sequence ID" value="OUZ99454.1"/>
    <property type="molecule type" value="Genomic_DNA"/>
</dbReference>
<accession>A0A200PML8</accession>
<comment type="caution">
    <text evidence="2">The sequence shown here is derived from an EMBL/GenBank/DDBJ whole genome shotgun (WGS) entry which is preliminary data.</text>
</comment>
<dbReference type="CDD" id="cd23431">
    <property type="entry name" value="beta-trefoil_Ricin_AtEULS3-like"/>
    <property type="match status" value="1"/>
</dbReference>
<keyword evidence="3" id="KW-1185">Reference proteome</keyword>
<dbReference type="InterPro" id="IPR035992">
    <property type="entry name" value="Ricin_B-like_lectins"/>
</dbReference>
<dbReference type="STRING" id="56857.A0A200PML8"/>
<dbReference type="PANTHER" id="PTHR31257">
    <property type="entry name" value="RICIN B-LIKE LECTIN EULS3"/>
    <property type="match status" value="1"/>
</dbReference>
<sequence>MEFPFGHHTHHRREEEEEREEQYPPPPYDRRPNFPPPPDYRDEHRNHHQPPPPYGRFGEEQPEIYGDSRYERPQPPPPPQSDYGYSQPPGYPSVQHVSHEFGNQGFQPSYPSDEFRHESNPHHHHHNPFSHHDHSNEYGGGGGSGLPNFNNKPTVRVYTKAEADYSLTIRDGHVILARSNENDEFQHWIKDEKFSIRVKDEEGFPSFALVNKATGQAMKHSTGATHPVQLVPYNPDVLDESILWTESRDLGDGYRTIRMVNNIRLNVDAFNGDKNHGGVRDGTTIVLWEWKKGENQRWKIVPYYYCKEPREGKTIDSLNFNKIETFALVILNV</sequence>
<dbReference type="OMA" id="YGEHRPE"/>
<proteinExistence type="predicted"/>
<dbReference type="AlphaFoldDB" id="A0A200PML8"/>
<evidence type="ECO:0000313" key="3">
    <source>
        <dbReference type="Proteomes" id="UP000195402"/>
    </source>
</evidence>
<name>A0A200PML8_MACCD</name>
<dbReference type="GO" id="GO:0030246">
    <property type="term" value="F:carbohydrate binding"/>
    <property type="evidence" value="ECO:0007669"/>
    <property type="project" value="UniProtKB-KW"/>
</dbReference>
<reference evidence="2 3" key="1">
    <citation type="journal article" date="2017" name="Mol. Plant">
        <title>The Genome of Medicinal Plant Macleaya cordata Provides New Insights into Benzylisoquinoline Alkaloids Metabolism.</title>
        <authorList>
            <person name="Liu X."/>
            <person name="Liu Y."/>
            <person name="Huang P."/>
            <person name="Ma Y."/>
            <person name="Qing Z."/>
            <person name="Tang Q."/>
            <person name="Cao H."/>
            <person name="Cheng P."/>
            <person name="Zheng Y."/>
            <person name="Yuan Z."/>
            <person name="Zhou Y."/>
            <person name="Liu J."/>
            <person name="Tang Z."/>
            <person name="Zhuo Y."/>
            <person name="Zhang Y."/>
            <person name="Yu L."/>
            <person name="Huang J."/>
            <person name="Yang P."/>
            <person name="Peng Q."/>
            <person name="Zhang J."/>
            <person name="Jiang W."/>
            <person name="Zhang Z."/>
            <person name="Lin K."/>
            <person name="Ro D.K."/>
            <person name="Chen X."/>
            <person name="Xiong X."/>
            <person name="Shang Y."/>
            <person name="Huang S."/>
            <person name="Zeng J."/>
        </authorList>
    </citation>
    <scope>NUCLEOTIDE SEQUENCE [LARGE SCALE GENOMIC DNA]</scope>
    <source>
        <strain evidence="3">cv. BLH2017</strain>
        <tissue evidence="2">Root</tissue>
    </source>
</reference>
<evidence type="ECO:0000256" key="1">
    <source>
        <dbReference type="SAM" id="MobiDB-lite"/>
    </source>
</evidence>
<dbReference type="SUPFAM" id="SSF50370">
    <property type="entry name" value="Ricin B-like lectins"/>
    <property type="match status" value="1"/>
</dbReference>
<protein>
    <submittedName>
        <fullName evidence="2">Ricin B lectin domain</fullName>
    </submittedName>
</protein>
<dbReference type="InParanoid" id="A0A200PML8"/>
<keyword evidence="2" id="KW-0430">Lectin</keyword>
<feature type="region of interest" description="Disordered" evidence="1">
    <location>
        <begin position="1"/>
        <end position="149"/>
    </location>
</feature>
<dbReference type="Gene3D" id="2.80.10.50">
    <property type="match status" value="1"/>
</dbReference>
<dbReference type="InterPro" id="IPR040249">
    <property type="entry name" value="Ricin_B-like_lectin_EULS3-like"/>
</dbReference>
<gene>
    <name evidence="2" type="ORF">BVC80_1801g40</name>
</gene>